<reference evidence="1 2" key="1">
    <citation type="submission" date="2018-10" db="EMBL/GenBank/DDBJ databases">
        <title>Complete genome sequence of Malassezia restricta CBS 7877.</title>
        <authorList>
            <person name="Morand S.C."/>
            <person name="Bertignac M."/>
            <person name="Iltis A."/>
            <person name="Kolder I."/>
            <person name="Pirovano W."/>
            <person name="Jourdain R."/>
            <person name="Clavaud C."/>
        </authorList>
    </citation>
    <scope>NUCLEOTIDE SEQUENCE [LARGE SCALE GENOMIC DNA]</scope>
    <source>
        <strain evidence="1 2">CBS 7877</strain>
    </source>
</reference>
<evidence type="ECO:0000313" key="1">
    <source>
        <dbReference type="EMBL" id="AYO44343.1"/>
    </source>
</evidence>
<evidence type="ECO:0000313" key="2">
    <source>
        <dbReference type="Proteomes" id="UP000269793"/>
    </source>
</evidence>
<sequence>MTNILQQGKIKAVRSSTKEARRALEESDETCWTLDLSSPSTSEYAEMHCTFDAGVPMHQLRTLLCTFGGGFSPIRVVATAVVDGQDVLLADVYPKDGNMPQSFPIEARGAQVASKVTLRLEGSTDGFGRVVVYHLAVLT</sequence>
<keyword evidence="2" id="KW-1185">Reference proteome</keyword>
<proteinExistence type="predicted"/>
<protein>
    <submittedName>
        <fullName evidence="1">Nuclear receptor 2C2-associated protein</fullName>
    </submittedName>
</protein>
<dbReference type="STRING" id="425264.A0A3G2S8F8"/>
<dbReference type="OrthoDB" id="10052260at2759"/>
<dbReference type="AlphaFoldDB" id="A0A3G2S8F8"/>
<accession>A0A3G2S8F8</accession>
<name>A0A3G2S8F8_MALR7</name>
<organism evidence="1 2">
    <name type="scientific">Malassezia restricta (strain ATCC 96810 / NBRC 103918 / CBS 7877)</name>
    <name type="common">Seborrheic dermatitis infection agent</name>
    <dbReference type="NCBI Taxonomy" id="425264"/>
    <lineage>
        <taxon>Eukaryota</taxon>
        <taxon>Fungi</taxon>
        <taxon>Dikarya</taxon>
        <taxon>Basidiomycota</taxon>
        <taxon>Ustilaginomycotina</taxon>
        <taxon>Malasseziomycetes</taxon>
        <taxon>Malasseziales</taxon>
        <taxon>Malasseziaceae</taxon>
        <taxon>Malassezia</taxon>
    </lineage>
</organism>
<dbReference type="EMBL" id="CP033153">
    <property type="protein sequence ID" value="AYO44343.1"/>
    <property type="molecule type" value="Genomic_DNA"/>
</dbReference>
<gene>
    <name evidence="1" type="primary">nr2c2ap</name>
    <name evidence="1" type="ORF">DNF11_3393</name>
</gene>
<dbReference type="Proteomes" id="UP000269793">
    <property type="component" value="Chromosome VI"/>
</dbReference>
<dbReference type="VEuPathDB" id="FungiDB:DNF11_3393"/>
<keyword evidence="1" id="KW-0675">Receptor</keyword>